<dbReference type="SUPFAM" id="SSF102114">
    <property type="entry name" value="Radical SAM enzymes"/>
    <property type="match status" value="1"/>
</dbReference>
<protein>
    <submittedName>
        <fullName evidence="9">Radical SAM protein</fullName>
    </submittedName>
</protein>
<dbReference type="PROSITE" id="PS01305">
    <property type="entry name" value="MOAA_NIFB_PQQE"/>
    <property type="match status" value="1"/>
</dbReference>
<evidence type="ECO:0000256" key="6">
    <source>
        <dbReference type="ARBA" id="ARBA00023004"/>
    </source>
</evidence>
<dbReference type="PANTHER" id="PTHR11228:SF7">
    <property type="entry name" value="PQQA PEPTIDE CYCLASE"/>
    <property type="match status" value="1"/>
</dbReference>
<evidence type="ECO:0000256" key="3">
    <source>
        <dbReference type="ARBA" id="ARBA00022691"/>
    </source>
</evidence>
<keyword evidence="2" id="KW-0004">4Fe-4S</keyword>
<dbReference type="Pfam" id="PF13186">
    <property type="entry name" value="SPASM"/>
    <property type="match status" value="1"/>
</dbReference>
<evidence type="ECO:0000256" key="4">
    <source>
        <dbReference type="ARBA" id="ARBA00022723"/>
    </source>
</evidence>
<dbReference type="RefSeq" id="WP_154417198.1">
    <property type="nucleotide sequence ID" value="NZ_VUNS01000004.1"/>
</dbReference>
<evidence type="ECO:0000256" key="1">
    <source>
        <dbReference type="ARBA" id="ARBA00001966"/>
    </source>
</evidence>
<dbReference type="AlphaFoldDB" id="A0A844FZA7"/>
<dbReference type="Pfam" id="PF04055">
    <property type="entry name" value="Radical_SAM"/>
    <property type="match status" value="1"/>
</dbReference>
<reference evidence="9 10" key="1">
    <citation type="submission" date="2019-08" db="EMBL/GenBank/DDBJ databases">
        <title>In-depth cultivation of the pig gut microbiome towards novel bacterial diversity and tailored functional studies.</title>
        <authorList>
            <person name="Wylensek D."/>
            <person name="Hitch T.C.A."/>
            <person name="Clavel T."/>
        </authorList>
    </citation>
    <scope>NUCLEOTIDE SEQUENCE [LARGE SCALE GENOMIC DNA]</scope>
    <source>
        <strain evidence="9 10">BBE-744-WT-12</strain>
    </source>
</reference>
<keyword evidence="7" id="KW-0411">Iron-sulfur</keyword>
<evidence type="ECO:0000256" key="7">
    <source>
        <dbReference type="ARBA" id="ARBA00023014"/>
    </source>
</evidence>
<dbReference type="InterPro" id="IPR023885">
    <property type="entry name" value="4Fe4S-binding_SPASM_dom"/>
</dbReference>
<evidence type="ECO:0000256" key="5">
    <source>
        <dbReference type="ARBA" id="ARBA00023002"/>
    </source>
</evidence>
<keyword evidence="5" id="KW-0560">Oxidoreductase</keyword>
<dbReference type="GO" id="GO:0051539">
    <property type="term" value="F:4 iron, 4 sulfur cluster binding"/>
    <property type="evidence" value="ECO:0007669"/>
    <property type="project" value="UniProtKB-KW"/>
</dbReference>
<evidence type="ECO:0000313" key="9">
    <source>
        <dbReference type="EMBL" id="MST96446.1"/>
    </source>
</evidence>
<dbReference type="InterPro" id="IPR013785">
    <property type="entry name" value="Aldolase_TIM"/>
</dbReference>
<keyword evidence="10" id="KW-1185">Reference proteome</keyword>
<dbReference type="CDD" id="cd01335">
    <property type="entry name" value="Radical_SAM"/>
    <property type="match status" value="1"/>
</dbReference>
<dbReference type="EMBL" id="VUNS01000004">
    <property type="protein sequence ID" value="MST96446.1"/>
    <property type="molecule type" value="Genomic_DNA"/>
</dbReference>
<dbReference type="InterPro" id="IPR006638">
    <property type="entry name" value="Elp3/MiaA/NifB-like_rSAM"/>
</dbReference>
<dbReference type="InterPro" id="IPR017200">
    <property type="entry name" value="PqqE-like"/>
</dbReference>
<name>A0A844FZA7_9BACT</name>
<dbReference type="PIRSF" id="PIRSF037420">
    <property type="entry name" value="PQQ_syn_pqqE"/>
    <property type="match status" value="1"/>
</dbReference>
<dbReference type="GO" id="GO:0032324">
    <property type="term" value="P:molybdopterin cofactor biosynthetic process"/>
    <property type="evidence" value="ECO:0007669"/>
    <property type="project" value="UniProtKB-ARBA"/>
</dbReference>
<keyword evidence="4" id="KW-0479">Metal-binding</keyword>
<dbReference type="Gene3D" id="3.20.20.70">
    <property type="entry name" value="Aldolase class I"/>
    <property type="match status" value="1"/>
</dbReference>
<sequence>MNSSSAPDKAVLYITSRCNLNCPFCYCREFAGNREPDLPAAEWLRFLDELGREKVFRVDILGGEPFCRPDLLRLLERVRANRMRFCIYSNGVLITREQAGYLGRSGRCDRVQLSIDGFEATHDSVRGRGMWKKALAGAALLHRYGVPVTVNVTVGAFNSAEAVGLAHFLNRQEYIDRIIFSRVSAVGREWPERLRPLTIPETARLIRQFERDRKELPKVLPGSFVYRFLNEIRRGAAGGSPARRCGEVWNTLAVRADGVMIPCRACDRKVLGRINADSVARIWRNSAERKALLWQIGTGRAELPEPSCDAGCEFAWYCRQYCPSGAGGRICRKELKKLLKDLL</sequence>
<dbReference type="InterPro" id="IPR000385">
    <property type="entry name" value="MoaA_NifB_PqqE_Fe-S-bd_CS"/>
</dbReference>
<dbReference type="PANTHER" id="PTHR11228">
    <property type="entry name" value="RADICAL SAM DOMAIN PROTEIN"/>
    <property type="match status" value="1"/>
</dbReference>
<dbReference type="SFLD" id="SFLDG01386">
    <property type="entry name" value="main_SPASM_domain-containing"/>
    <property type="match status" value="1"/>
</dbReference>
<dbReference type="GO" id="GO:0016491">
    <property type="term" value="F:oxidoreductase activity"/>
    <property type="evidence" value="ECO:0007669"/>
    <property type="project" value="UniProtKB-KW"/>
</dbReference>
<keyword evidence="3" id="KW-0949">S-adenosyl-L-methionine</keyword>
<dbReference type="GO" id="GO:0046872">
    <property type="term" value="F:metal ion binding"/>
    <property type="evidence" value="ECO:0007669"/>
    <property type="project" value="UniProtKB-KW"/>
</dbReference>
<feature type="domain" description="Radical SAM core" evidence="8">
    <location>
        <begin position="4"/>
        <end position="216"/>
    </location>
</feature>
<dbReference type="InterPro" id="IPR007197">
    <property type="entry name" value="rSAM"/>
</dbReference>
<dbReference type="SFLD" id="SFLDS00029">
    <property type="entry name" value="Radical_SAM"/>
    <property type="match status" value="1"/>
</dbReference>
<evidence type="ECO:0000313" key="10">
    <source>
        <dbReference type="Proteomes" id="UP000435649"/>
    </source>
</evidence>
<comment type="cofactor">
    <cofactor evidence="1">
        <name>[4Fe-4S] cluster</name>
        <dbReference type="ChEBI" id="CHEBI:49883"/>
    </cofactor>
</comment>
<dbReference type="InterPro" id="IPR058240">
    <property type="entry name" value="rSAM_sf"/>
</dbReference>
<dbReference type="SMART" id="SM00729">
    <property type="entry name" value="Elp3"/>
    <property type="match status" value="1"/>
</dbReference>
<dbReference type="Proteomes" id="UP000435649">
    <property type="component" value="Unassembled WGS sequence"/>
</dbReference>
<accession>A0A844FZA7</accession>
<dbReference type="SFLD" id="SFLDG01067">
    <property type="entry name" value="SPASM/twitch_domain_containing"/>
    <property type="match status" value="1"/>
</dbReference>
<proteinExistence type="predicted"/>
<comment type="caution">
    <text evidence="9">The sequence shown here is derived from an EMBL/GenBank/DDBJ whole genome shotgun (WGS) entry which is preliminary data.</text>
</comment>
<dbReference type="InterPro" id="IPR050377">
    <property type="entry name" value="Radical_SAM_PqqE_MftC-like"/>
</dbReference>
<keyword evidence="6" id="KW-0408">Iron</keyword>
<evidence type="ECO:0000256" key="2">
    <source>
        <dbReference type="ARBA" id="ARBA00022485"/>
    </source>
</evidence>
<gene>
    <name evidence="9" type="ORF">FYJ85_05230</name>
</gene>
<organism evidence="9 10">
    <name type="scientific">Victivallis lenta</name>
    <dbReference type="NCBI Taxonomy" id="2606640"/>
    <lineage>
        <taxon>Bacteria</taxon>
        <taxon>Pseudomonadati</taxon>
        <taxon>Lentisphaerota</taxon>
        <taxon>Lentisphaeria</taxon>
        <taxon>Victivallales</taxon>
        <taxon>Victivallaceae</taxon>
        <taxon>Victivallis</taxon>
    </lineage>
</organism>
<evidence type="ECO:0000259" key="8">
    <source>
        <dbReference type="PROSITE" id="PS51918"/>
    </source>
</evidence>
<dbReference type="PROSITE" id="PS51918">
    <property type="entry name" value="RADICAL_SAM"/>
    <property type="match status" value="1"/>
</dbReference>